<dbReference type="NCBIfam" id="TIGR03859">
    <property type="entry name" value="PQQ_PqqD"/>
    <property type="match status" value="1"/>
</dbReference>
<evidence type="ECO:0000313" key="4">
    <source>
        <dbReference type="EMBL" id="APX22536.1"/>
    </source>
</evidence>
<dbReference type="RefSeq" id="WP_076622853.1">
    <property type="nucleotide sequence ID" value="NZ_BMEW01000004.1"/>
</dbReference>
<evidence type="ECO:0000256" key="2">
    <source>
        <dbReference type="ARBA" id="ARBA00011741"/>
    </source>
</evidence>
<proteinExistence type="predicted"/>
<keyword evidence="5" id="KW-1185">Reference proteome</keyword>
<dbReference type="GO" id="GO:0048038">
    <property type="term" value="F:quinone binding"/>
    <property type="evidence" value="ECO:0007669"/>
    <property type="project" value="InterPro"/>
</dbReference>
<dbReference type="Pfam" id="PF05402">
    <property type="entry name" value="PqqD"/>
    <property type="match status" value="1"/>
</dbReference>
<dbReference type="InterPro" id="IPR041881">
    <property type="entry name" value="PqqD_sf"/>
</dbReference>
<dbReference type="InterPro" id="IPR008792">
    <property type="entry name" value="PQQD"/>
</dbReference>
<dbReference type="AlphaFoldDB" id="A0A1U7D387"/>
<dbReference type="GO" id="GO:0018189">
    <property type="term" value="P:pyrroloquinoline quinone biosynthetic process"/>
    <property type="evidence" value="ECO:0007669"/>
    <property type="project" value="UniProtKB-UniPathway"/>
</dbReference>
<dbReference type="KEGG" id="tpro:Ga0080559_TMP1740"/>
<organism evidence="4 5">
    <name type="scientific">Salipiger profundus</name>
    <dbReference type="NCBI Taxonomy" id="1229727"/>
    <lineage>
        <taxon>Bacteria</taxon>
        <taxon>Pseudomonadati</taxon>
        <taxon>Pseudomonadota</taxon>
        <taxon>Alphaproteobacteria</taxon>
        <taxon>Rhodobacterales</taxon>
        <taxon>Roseobacteraceae</taxon>
        <taxon>Salipiger</taxon>
    </lineage>
</organism>
<accession>A0A1U7D387</accession>
<evidence type="ECO:0000256" key="1">
    <source>
        <dbReference type="ARBA" id="ARBA00004886"/>
    </source>
</evidence>
<dbReference type="UniPathway" id="UPA00539"/>
<dbReference type="Gene3D" id="1.10.10.1150">
    <property type="entry name" value="Coenzyme PQQ synthesis protein D (PqqD)"/>
    <property type="match status" value="1"/>
</dbReference>
<dbReference type="Proteomes" id="UP000186559">
    <property type="component" value="Chromosome"/>
</dbReference>
<dbReference type="OrthoDB" id="7995890at2"/>
<protein>
    <submittedName>
        <fullName evidence="4">Pyrroloquinoline quinone biosynthesis protein D</fullName>
    </submittedName>
</protein>
<evidence type="ECO:0000313" key="5">
    <source>
        <dbReference type="Proteomes" id="UP000186559"/>
    </source>
</evidence>
<dbReference type="STRING" id="1229727.Ga0080559_TMP1740"/>
<gene>
    <name evidence="4" type="ORF">Ga0080559_TMP1740</name>
</gene>
<comment type="pathway">
    <text evidence="1">Cofactor biosynthesis; pyrroloquinoline quinone biosynthesis.</text>
</comment>
<sequence>MAPEEIPVLPRGVRLHRDRVRDTWVLLAPERAITLDQVGHAILSEVDGLRSFGEITADLAAKYDAPQEQIAKDSAGFLGALRERRFLEVA</sequence>
<dbReference type="InterPro" id="IPR022479">
    <property type="entry name" value="PqqD_bac"/>
</dbReference>
<keyword evidence="3" id="KW-0884">PQQ biosynthesis</keyword>
<comment type="subunit">
    <text evidence="2">Monomer. Interacts with PqqE.</text>
</comment>
<dbReference type="EMBL" id="CP014796">
    <property type="protein sequence ID" value="APX22536.1"/>
    <property type="molecule type" value="Genomic_DNA"/>
</dbReference>
<reference evidence="4 5" key="1">
    <citation type="submission" date="2016-03" db="EMBL/GenBank/DDBJ databases">
        <title>Deep-sea bacteria in the southern Pacific.</title>
        <authorList>
            <person name="Tang K."/>
        </authorList>
    </citation>
    <scope>NUCLEOTIDE SEQUENCE [LARGE SCALE GENOMIC DNA]</scope>
    <source>
        <strain evidence="4 5">JLT2016</strain>
    </source>
</reference>
<name>A0A1U7D387_9RHOB</name>
<evidence type="ECO:0000256" key="3">
    <source>
        <dbReference type="ARBA" id="ARBA00022905"/>
    </source>
</evidence>